<keyword evidence="2" id="KW-0812">Transmembrane</keyword>
<name>A0ABD3AWB8_9GENT</name>
<protein>
    <recommendedName>
        <fullName evidence="5">Transmembrane protein</fullName>
    </recommendedName>
</protein>
<reference evidence="3 4" key="1">
    <citation type="submission" date="2024-11" db="EMBL/GenBank/DDBJ databases">
        <title>A near-complete genome assembly of Cinchona calisaya.</title>
        <authorList>
            <person name="Lian D.C."/>
            <person name="Zhao X.W."/>
            <person name="Wei L."/>
        </authorList>
    </citation>
    <scope>NUCLEOTIDE SEQUENCE [LARGE SCALE GENOMIC DNA]</scope>
    <source>
        <tissue evidence="3">Nenye</tissue>
    </source>
</reference>
<evidence type="ECO:0000313" key="4">
    <source>
        <dbReference type="Proteomes" id="UP001630127"/>
    </source>
</evidence>
<sequence>MEGLQKAVRGVISPSEDLTATLSSTLEKAKASFNNFSSAASSSSSSAPSNSIRTDPPPLLLTRQSRQVVSLWTCSKLCAAFFVAGVFVGYTLKRRVRRWASKLLRRLKDE</sequence>
<dbReference type="EMBL" id="JBJUIK010000002">
    <property type="protein sequence ID" value="KAL3535486.1"/>
    <property type="molecule type" value="Genomic_DNA"/>
</dbReference>
<keyword evidence="4" id="KW-1185">Reference proteome</keyword>
<organism evidence="3 4">
    <name type="scientific">Cinchona calisaya</name>
    <dbReference type="NCBI Taxonomy" id="153742"/>
    <lineage>
        <taxon>Eukaryota</taxon>
        <taxon>Viridiplantae</taxon>
        <taxon>Streptophyta</taxon>
        <taxon>Embryophyta</taxon>
        <taxon>Tracheophyta</taxon>
        <taxon>Spermatophyta</taxon>
        <taxon>Magnoliopsida</taxon>
        <taxon>eudicotyledons</taxon>
        <taxon>Gunneridae</taxon>
        <taxon>Pentapetalae</taxon>
        <taxon>asterids</taxon>
        <taxon>lamiids</taxon>
        <taxon>Gentianales</taxon>
        <taxon>Rubiaceae</taxon>
        <taxon>Cinchonoideae</taxon>
        <taxon>Cinchoneae</taxon>
        <taxon>Cinchona</taxon>
    </lineage>
</organism>
<feature type="transmembrane region" description="Helical" evidence="2">
    <location>
        <begin position="69"/>
        <end position="92"/>
    </location>
</feature>
<accession>A0ABD3AWB8</accession>
<gene>
    <name evidence="3" type="ORF">ACH5RR_003947</name>
</gene>
<evidence type="ECO:0008006" key="5">
    <source>
        <dbReference type="Google" id="ProtNLM"/>
    </source>
</evidence>
<dbReference type="AlphaFoldDB" id="A0ABD3AWB8"/>
<feature type="compositionally biased region" description="Low complexity" evidence="1">
    <location>
        <begin position="37"/>
        <end position="51"/>
    </location>
</feature>
<feature type="region of interest" description="Disordered" evidence="1">
    <location>
        <begin position="37"/>
        <end position="58"/>
    </location>
</feature>
<keyword evidence="2" id="KW-1133">Transmembrane helix</keyword>
<comment type="caution">
    <text evidence="3">The sequence shown here is derived from an EMBL/GenBank/DDBJ whole genome shotgun (WGS) entry which is preliminary data.</text>
</comment>
<keyword evidence="2" id="KW-0472">Membrane</keyword>
<proteinExistence type="predicted"/>
<evidence type="ECO:0000313" key="3">
    <source>
        <dbReference type="EMBL" id="KAL3535486.1"/>
    </source>
</evidence>
<evidence type="ECO:0000256" key="1">
    <source>
        <dbReference type="SAM" id="MobiDB-lite"/>
    </source>
</evidence>
<evidence type="ECO:0000256" key="2">
    <source>
        <dbReference type="SAM" id="Phobius"/>
    </source>
</evidence>
<dbReference type="Proteomes" id="UP001630127">
    <property type="component" value="Unassembled WGS sequence"/>
</dbReference>